<dbReference type="PANTHER" id="PTHR12176">
    <property type="entry name" value="SAM-DEPENDENT METHYLTRANSFERASE SUPERFAMILY PROTEIN"/>
    <property type="match status" value="1"/>
</dbReference>
<dbReference type="InterPro" id="IPR029063">
    <property type="entry name" value="SAM-dependent_MTases_sf"/>
</dbReference>
<proteinExistence type="inferred from homology"/>
<keyword evidence="2" id="KW-0489">Methyltransferase</keyword>
<evidence type="ECO:0000256" key="3">
    <source>
        <dbReference type="ARBA" id="ARBA00022679"/>
    </source>
</evidence>
<evidence type="ECO:0000313" key="4">
    <source>
        <dbReference type="EMBL" id="KZM18453.1"/>
    </source>
</evidence>
<organism evidence="4 5">
    <name type="scientific">Didymella rabiei</name>
    <name type="common">Chickpea ascochyta blight fungus</name>
    <name type="synonym">Mycosphaerella rabiei</name>
    <dbReference type="NCBI Taxonomy" id="5454"/>
    <lineage>
        <taxon>Eukaryota</taxon>
        <taxon>Fungi</taxon>
        <taxon>Dikarya</taxon>
        <taxon>Ascomycota</taxon>
        <taxon>Pezizomycotina</taxon>
        <taxon>Dothideomycetes</taxon>
        <taxon>Pleosporomycetidae</taxon>
        <taxon>Pleosporales</taxon>
        <taxon>Pleosporineae</taxon>
        <taxon>Didymellaceae</taxon>
        <taxon>Ascochyta</taxon>
    </lineage>
</organism>
<reference evidence="4 5" key="1">
    <citation type="journal article" date="2016" name="Sci. Rep.">
        <title>Draft genome sequencing and secretome analysis of fungal phytopathogen Ascochyta rabiei provides insight into the necrotrophic effector repertoire.</title>
        <authorList>
            <person name="Verma S."/>
            <person name="Gazara R.K."/>
            <person name="Nizam S."/>
            <person name="Parween S."/>
            <person name="Chattopadhyay D."/>
            <person name="Verma P.K."/>
        </authorList>
    </citation>
    <scope>NUCLEOTIDE SEQUENCE [LARGE SCALE GENOMIC DNA]</scope>
    <source>
        <strain evidence="4 5">ArDII</strain>
    </source>
</reference>
<comment type="caution">
    <text evidence="4">The sequence shown here is derived from an EMBL/GenBank/DDBJ whole genome shotgun (WGS) entry which is preliminary data.</text>
</comment>
<evidence type="ECO:0000313" key="5">
    <source>
        <dbReference type="Proteomes" id="UP000076837"/>
    </source>
</evidence>
<gene>
    <name evidence="4" type="ORF">ST47_g10423</name>
</gene>
<accession>A0A162VH25</accession>
<dbReference type="Gene3D" id="3.40.50.150">
    <property type="entry name" value="Vaccinia Virus protein VP39"/>
    <property type="match status" value="1"/>
</dbReference>
<dbReference type="OrthoDB" id="411785at2759"/>
<dbReference type="GO" id="GO:0032259">
    <property type="term" value="P:methylation"/>
    <property type="evidence" value="ECO:0007669"/>
    <property type="project" value="UniProtKB-KW"/>
</dbReference>
<dbReference type="EMBL" id="JYNV01000330">
    <property type="protein sequence ID" value="KZM18453.1"/>
    <property type="molecule type" value="Genomic_DNA"/>
</dbReference>
<sequence>MSSKIRAPSFGSQTYWEHRFTKNTAPFDWLSTPCALDPFIKEALQDVGEVNPQILHVGCGSSMLSHHLKTHVRSAQQIHNVDYSTVVIETERQREIATSRASEKQGNGDAPMRWDVVDLLDYTSVAKTCACHPYSVIVDKSTCDAVSCADDVVCPLPYALATRETTAAEMRSEAEPKQVRVQPLYVLAIHLALVTEPGARWVALSFSSERYSFLEEKTARVEEDDTADTGIPDPRLFWTVVVKHPIEAEQQEDSNGNGVTHRPKLYHWVYLLQRTPVPLVIRSA</sequence>
<dbReference type="Proteomes" id="UP000076837">
    <property type="component" value="Unassembled WGS sequence"/>
</dbReference>
<evidence type="ECO:0000256" key="2">
    <source>
        <dbReference type="ARBA" id="ARBA00022603"/>
    </source>
</evidence>
<evidence type="ECO:0000256" key="1">
    <source>
        <dbReference type="ARBA" id="ARBA00008361"/>
    </source>
</evidence>
<name>A0A162VH25_DIDRA</name>
<protein>
    <submittedName>
        <fullName evidence="4">Uncharacterized protein</fullName>
    </submittedName>
</protein>
<dbReference type="SUPFAM" id="SSF53335">
    <property type="entry name" value="S-adenosyl-L-methionine-dependent methyltransferases"/>
    <property type="match status" value="1"/>
</dbReference>
<comment type="similarity">
    <text evidence="1">Belongs to the methyltransferase superfamily.</text>
</comment>
<dbReference type="InterPro" id="IPR051419">
    <property type="entry name" value="Lys/N-term_MeTrsfase_sf"/>
</dbReference>
<dbReference type="AlphaFoldDB" id="A0A162VH25"/>
<dbReference type="GO" id="GO:0008168">
    <property type="term" value="F:methyltransferase activity"/>
    <property type="evidence" value="ECO:0007669"/>
    <property type="project" value="UniProtKB-KW"/>
</dbReference>
<keyword evidence="3" id="KW-0808">Transferase</keyword>
<dbReference type="PANTHER" id="PTHR12176:SF84">
    <property type="entry name" value="METHYLTRANSFERASE DOMAIN-CONTAINING PROTEIN"/>
    <property type="match status" value="1"/>
</dbReference>
<keyword evidence="5" id="KW-1185">Reference proteome</keyword>